<dbReference type="InterPro" id="IPR001478">
    <property type="entry name" value="PDZ"/>
</dbReference>
<evidence type="ECO:0000256" key="4">
    <source>
        <dbReference type="ARBA" id="ARBA00022825"/>
    </source>
</evidence>
<proteinExistence type="inferred from homology"/>
<dbReference type="PRINTS" id="PR00834">
    <property type="entry name" value="PROTEASES2C"/>
</dbReference>
<evidence type="ECO:0000313" key="8">
    <source>
        <dbReference type="Proteomes" id="UP000501676"/>
    </source>
</evidence>
<dbReference type="RefSeq" id="WP_006736156.1">
    <property type="nucleotide sequence ID" value="NZ_CP049228.1"/>
</dbReference>
<gene>
    <name evidence="7" type="ORF">G6Z83_06720</name>
</gene>
<dbReference type="SUPFAM" id="SSF50156">
    <property type="entry name" value="PDZ domain-like"/>
    <property type="match status" value="1"/>
</dbReference>
<dbReference type="SMART" id="SM00228">
    <property type="entry name" value="PDZ"/>
    <property type="match status" value="1"/>
</dbReference>
<dbReference type="GO" id="GO:0006508">
    <property type="term" value="P:proteolysis"/>
    <property type="evidence" value="ECO:0007669"/>
    <property type="project" value="UniProtKB-KW"/>
</dbReference>
<dbReference type="SUPFAM" id="SSF50494">
    <property type="entry name" value="Trypsin-like serine proteases"/>
    <property type="match status" value="1"/>
</dbReference>
<accession>A0A6G7BAB8</accession>
<evidence type="ECO:0000259" key="6">
    <source>
        <dbReference type="PROSITE" id="PS50106"/>
    </source>
</evidence>
<dbReference type="Pfam" id="PF13180">
    <property type="entry name" value="PDZ_2"/>
    <property type="match status" value="1"/>
</dbReference>
<evidence type="ECO:0000256" key="1">
    <source>
        <dbReference type="ARBA" id="ARBA00010541"/>
    </source>
</evidence>
<name>A0A6G7BAB8_9LACO</name>
<reference evidence="7 8" key="1">
    <citation type="submission" date="2020-02" db="EMBL/GenBank/DDBJ databases">
        <title>Complete genome sequences of six Lactobacillus iners strains isolated from the human vagina.</title>
        <authorList>
            <person name="France M.T."/>
            <person name="Rutt L."/>
            <person name="Narina S."/>
            <person name="Arbaugh S."/>
            <person name="Humphrys M.S."/>
            <person name="Ma B."/>
            <person name="Hayward M.R."/>
            <person name="Relman D."/>
            <person name="Kwon D.S."/>
            <person name="Ravel J."/>
        </authorList>
    </citation>
    <scope>NUCLEOTIDE SEQUENCE [LARGE SCALE GENOMIC DNA]</scope>
    <source>
        <strain evidence="7 8">C0210C1</strain>
    </source>
</reference>
<dbReference type="AlphaFoldDB" id="A0A6G7BAB8"/>
<dbReference type="PROSITE" id="PS50106">
    <property type="entry name" value="PDZ"/>
    <property type="match status" value="1"/>
</dbReference>
<evidence type="ECO:0000256" key="3">
    <source>
        <dbReference type="ARBA" id="ARBA00022801"/>
    </source>
</evidence>
<evidence type="ECO:0000256" key="5">
    <source>
        <dbReference type="SAM" id="Phobius"/>
    </source>
</evidence>
<evidence type="ECO:0000313" key="7">
    <source>
        <dbReference type="EMBL" id="QIH24358.1"/>
    </source>
</evidence>
<dbReference type="Gene3D" id="2.30.42.10">
    <property type="match status" value="1"/>
</dbReference>
<comment type="similarity">
    <text evidence="1">Belongs to the peptidase S1C family.</text>
</comment>
<dbReference type="Gene3D" id="2.40.10.10">
    <property type="entry name" value="Trypsin-like serine proteases"/>
    <property type="match status" value="2"/>
</dbReference>
<dbReference type="GO" id="GO:0004252">
    <property type="term" value="F:serine-type endopeptidase activity"/>
    <property type="evidence" value="ECO:0007669"/>
    <property type="project" value="InterPro"/>
</dbReference>
<keyword evidence="4" id="KW-0720">Serine protease</keyword>
<feature type="domain" description="PDZ" evidence="6">
    <location>
        <begin position="284"/>
        <end position="380"/>
    </location>
</feature>
<dbReference type="Pfam" id="PF13365">
    <property type="entry name" value="Trypsin_2"/>
    <property type="match status" value="1"/>
</dbReference>
<dbReference type="InterPro" id="IPR036034">
    <property type="entry name" value="PDZ_sf"/>
</dbReference>
<sequence length="390" mass="42010">MKDKNNINQILKTILISFVSGMLGGLLVIYVVGYRPNNTSINKYESPKLVYDQSKHAGLMTGAFNMVKDSVVSVINLQKTRKNNLFTDIFGSKNDKDTLQTYSEGSGVIYYKNLNYAYIATNNHVVADSDQLQVILSDGRKIAAQKVGTDPETDLAVLKVNSKYINQVAKFASSKNLVPGQPVIAVGSPLGSQYATSVTQGIISAKSRVVNVVNEQGQVTNEATVIQTDAAINPGNSGGPLVNEQGQVIGINSMKLSRSGDGTAIEGMGFAIPSDEVVNILNQLVKNGKIVRPKLGIRVLDVTDLTRKDKKRIHLPNNIQEGVAVFSVDSGSSAAKAGIKAKDVIVQIDNDKIDSVASLHSKLYKHKIGDKITIKVIRAGKYVTVKAILQ</sequence>
<organism evidence="7 8">
    <name type="scientific">Lactobacillus iners</name>
    <dbReference type="NCBI Taxonomy" id="147802"/>
    <lineage>
        <taxon>Bacteria</taxon>
        <taxon>Bacillati</taxon>
        <taxon>Bacillota</taxon>
        <taxon>Bacilli</taxon>
        <taxon>Lactobacillales</taxon>
        <taxon>Lactobacillaceae</taxon>
        <taxon>Lactobacillus</taxon>
    </lineage>
</organism>
<dbReference type="PANTHER" id="PTHR43343:SF3">
    <property type="entry name" value="PROTEASE DO-LIKE 8, CHLOROPLASTIC"/>
    <property type="match status" value="1"/>
</dbReference>
<feature type="transmembrane region" description="Helical" evidence="5">
    <location>
        <begin position="12"/>
        <end position="33"/>
    </location>
</feature>
<protein>
    <submittedName>
        <fullName evidence="7">PDZ domain-containing protein</fullName>
    </submittedName>
</protein>
<dbReference type="InterPro" id="IPR009003">
    <property type="entry name" value="Peptidase_S1_PA"/>
</dbReference>
<keyword evidence="5" id="KW-1133">Transmembrane helix</keyword>
<keyword evidence="2" id="KW-0645">Protease</keyword>
<dbReference type="Proteomes" id="UP000501676">
    <property type="component" value="Chromosome"/>
</dbReference>
<dbReference type="PANTHER" id="PTHR43343">
    <property type="entry name" value="PEPTIDASE S12"/>
    <property type="match status" value="1"/>
</dbReference>
<dbReference type="EMBL" id="CP049228">
    <property type="protein sequence ID" value="QIH24358.1"/>
    <property type="molecule type" value="Genomic_DNA"/>
</dbReference>
<dbReference type="InterPro" id="IPR043504">
    <property type="entry name" value="Peptidase_S1_PA_chymotrypsin"/>
</dbReference>
<dbReference type="InterPro" id="IPR001940">
    <property type="entry name" value="Peptidase_S1C"/>
</dbReference>
<keyword evidence="3" id="KW-0378">Hydrolase</keyword>
<keyword evidence="5" id="KW-0472">Membrane</keyword>
<keyword evidence="5" id="KW-0812">Transmembrane</keyword>
<evidence type="ECO:0000256" key="2">
    <source>
        <dbReference type="ARBA" id="ARBA00022670"/>
    </source>
</evidence>
<dbReference type="InterPro" id="IPR051201">
    <property type="entry name" value="Chloro_Bact_Ser_Proteases"/>
</dbReference>